<comment type="pathway">
    <text evidence="2 13">Glycolipid biosynthesis; lipid IV(A) biosynthesis; lipid IV(A) from (3R)-3-hydroxytetradecanoyl-[acyl-carrier-protein] and UDP-N-acetyl-alpha-D-glucosamine: step 6/6.</text>
</comment>
<keyword evidence="15" id="KW-1185">Reference proteome</keyword>
<comment type="caution">
    <text evidence="14">The sequence shown here is derived from an EMBL/GenBank/DDBJ whole genome shotgun (WGS) entry which is preliminary data.</text>
</comment>
<evidence type="ECO:0000256" key="5">
    <source>
        <dbReference type="ARBA" id="ARBA00022516"/>
    </source>
</evidence>
<evidence type="ECO:0000256" key="11">
    <source>
        <dbReference type="ARBA" id="ARBA00023098"/>
    </source>
</evidence>
<dbReference type="Proteomes" id="UP000005615">
    <property type="component" value="Unassembled WGS sequence"/>
</dbReference>
<evidence type="ECO:0000256" key="2">
    <source>
        <dbReference type="ARBA" id="ARBA00004870"/>
    </source>
</evidence>
<evidence type="ECO:0000313" key="15">
    <source>
        <dbReference type="Proteomes" id="UP000005615"/>
    </source>
</evidence>
<dbReference type="UniPathway" id="UPA00359">
    <property type="reaction ID" value="UER00482"/>
</dbReference>
<dbReference type="GO" id="GO:0016020">
    <property type="term" value="C:membrane"/>
    <property type="evidence" value="ECO:0007669"/>
    <property type="project" value="GOC"/>
</dbReference>
<dbReference type="SUPFAM" id="SSF52540">
    <property type="entry name" value="P-loop containing nucleoside triphosphate hydrolases"/>
    <property type="match status" value="1"/>
</dbReference>
<comment type="catalytic activity">
    <reaction evidence="13">
        <text>a lipid A disaccharide + ATP = a lipid IVA + ADP + H(+)</text>
        <dbReference type="Rhea" id="RHEA:67840"/>
        <dbReference type="ChEBI" id="CHEBI:15378"/>
        <dbReference type="ChEBI" id="CHEBI:30616"/>
        <dbReference type="ChEBI" id="CHEBI:176343"/>
        <dbReference type="ChEBI" id="CHEBI:176425"/>
        <dbReference type="ChEBI" id="CHEBI:456216"/>
        <dbReference type="EC" id="2.7.1.130"/>
    </reaction>
</comment>
<feature type="binding site" evidence="13">
    <location>
        <begin position="61"/>
        <end position="68"/>
    </location>
    <ligand>
        <name>ATP</name>
        <dbReference type="ChEBI" id="CHEBI:30616"/>
    </ligand>
</feature>
<evidence type="ECO:0000256" key="1">
    <source>
        <dbReference type="ARBA" id="ARBA00002274"/>
    </source>
</evidence>
<dbReference type="InterPro" id="IPR027417">
    <property type="entry name" value="P-loop_NTPase"/>
</dbReference>
<evidence type="ECO:0000256" key="10">
    <source>
        <dbReference type="ARBA" id="ARBA00022840"/>
    </source>
</evidence>
<proteinExistence type="inferred from homology"/>
<dbReference type="EMBL" id="AEIG01000029">
    <property type="protein sequence ID" value="EGG29858.1"/>
    <property type="molecule type" value="Genomic_DNA"/>
</dbReference>
<evidence type="ECO:0000256" key="6">
    <source>
        <dbReference type="ARBA" id="ARBA00022556"/>
    </source>
</evidence>
<keyword evidence="8 13" id="KW-0547">Nucleotide-binding</keyword>
<dbReference type="RefSeq" id="WP_009575542.1">
    <property type="nucleotide sequence ID" value="NZ_AEIG01000029.1"/>
</dbReference>
<reference evidence="14 15" key="1">
    <citation type="journal article" date="2011" name="J. Bacteriol.">
        <title>Genome sequence of strain IMCC3088, a proteorhodopsin-containing marine bacterium belonging to the OM60/NOR5 clade.</title>
        <authorList>
            <person name="Jang Y."/>
            <person name="Oh H.M."/>
            <person name="Kang I."/>
            <person name="Lee K."/>
            <person name="Yang S.J."/>
            <person name="Cho J.C."/>
        </authorList>
    </citation>
    <scope>NUCLEOTIDE SEQUENCE [LARGE SCALE GENOMIC DNA]</scope>
    <source>
        <strain evidence="14 15">IMCC3088</strain>
    </source>
</reference>
<dbReference type="STRING" id="2518989.IMCC3088_1236"/>
<dbReference type="EC" id="2.7.1.130" evidence="3 13"/>
<evidence type="ECO:0000256" key="4">
    <source>
        <dbReference type="ARBA" id="ARBA00016436"/>
    </source>
</evidence>
<evidence type="ECO:0000256" key="13">
    <source>
        <dbReference type="HAMAP-Rule" id="MF_00409"/>
    </source>
</evidence>
<evidence type="ECO:0000256" key="7">
    <source>
        <dbReference type="ARBA" id="ARBA00022679"/>
    </source>
</evidence>
<comment type="similarity">
    <text evidence="13">Belongs to the LpxK family.</text>
</comment>
<keyword evidence="7 13" id="KW-0808">Transferase</keyword>
<dbReference type="NCBIfam" id="TIGR00682">
    <property type="entry name" value="lpxK"/>
    <property type="match status" value="1"/>
</dbReference>
<keyword evidence="5 13" id="KW-0444">Lipid biosynthesis</keyword>
<dbReference type="GO" id="GO:0009245">
    <property type="term" value="P:lipid A biosynthetic process"/>
    <property type="evidence" value="ECO:0007669"/>
    <property type="project" value="UniProtKB-UniRule"/>
</dbReference>
<keyword evidence="10 13" id="KW-0067">ATP-binding</keyword>
<protein>
    <recommendedName>
        <fullName evidence="4 13">Tetraacyldisaccharide 4'-kinase</fullName>
        <ecNumber evidence="3 13">2.7.1.130</ecNumber>
    </recommendedName>
    <alternativeName>
        <fullName evidence="12 13">Lipid A 4'-kinase</fullName>
    </alternativeName>
</protein>
<evidence type="ECO:0000256" key="12">
    <source>
        <dbReference type="ARBA" id="ARBA00029757"/>
    </source>
</evidence>
<evidence type="ECO:0000256" key="8">
    <source>
        <dbReference type="ARBA" id="ARBA00022741"/>
    </source>
</evidence>
<evidence type="ECO:0000256" key="9">
    <source>
        <dbReference type="ARBA" id="ARBA00022777"/>
    </source>
</evidence>
<organism evidence="14 15">
    <name type="scientific">Aequoribacter fuscus</name>
    <dbReference type="NCBI Taxonomy" id="2518989"/>
    <lineage>
        <taxon>Bacteria</taxon>
        <taxon>Pseudomonadati</taxon>
        <taxon>Pseudomonadota</taxon>
        <taxon>Gammaproteobacteria</taxon>
        <taxon>Cellvibrionales</taxon>
        <taxon>Halieaceae</taxon>
        <taxon>Aequoribacter</taxon>
    </lineage>
</organism>
<dbReference type="PANTHER" id="PTHR42724:SF1">
    <property type="entry name" value="TETRAACYLDISACCHARIDE 4'-KINASE, MITOCHONDRIAL-RELATED"/>
    <property type="match status" value="1"/>
</dbReference>
<evidence type="ECO:0000313" key="14">
    <source>
        <dbReference type="EMBL" id="EGG29858.1"/>
    </source>
</evidence>
<name>F3L1E0_9GAMM</name>
<dbReference type="eggNOG" id="COG1663">
    <property type="taxonomic scope" value="Bacteria"/>
</dbReference>
<keyword evidence="9 13" id="KW-0418">Kinase</keyword>
<accession>F3L1E0</accession>
<dbReference type="Pfam" id="PF02606">
    <property type="entry name" value="LpxK"/>
    <property type="match status" value="1"/>
</dbReference>
<dbReference type="OrthoDB" id="9766423at2"/>
<keyword evidence="11 13" id="KW-0443">Lipid metabolism</keyword>
<dbReference type="InterPro" id="IPR003758">
    <property type="entry name" value="LpxK"/>
</dbReference>
<dbReference type="GO" id="GO:0009029">
    <property type="term" value="F:lipid-A 4'-kinase activity"/>
    <property type="evidence" value="ECO:0007669"/>
    <property type="project" value="UniProtKB-UniRule"/>
</dbReference>
<keyword evidence="6 13" id="KW-0441">Lipid A biosynthesis</keyword>
<comment type="function">
    <text evidence="1 13">Transfers the gamma-phosphate of ATP to the 4'-position of a tetraacyldisaccharide 1-phosphate intermediate (termed DS-1-P) to form tetraacyldisaccharide 1,4'-bis-phosphate (lipid IVA).</text>
</comment>
<dbReference type="HAMAP" id="MF_00409">
    <property type="entry name" value="LpxK"/>
    <property type="match status" value="1"/>
</dbReference>
<sequence>MTYGRLLFERFFNYFWYRETPGLLWLLWPLELVYTAFVARKRLDPRVEPMKPPCVVVGNVTVGGTGKTPVVIALVRYLQSKGLTVGVISRGYGRATSGLLEVTRSSLVSDTGDEPMLIHRSCNVPVVVAEQRAMAYECLQDRVDVVLADDGLQHTGLRRSIEIAVVDKQRGFGNGHCLPLGPLREPAARIRTVDHIIYRGSKSQGGAYLVPQDFYQDSGQTLSLEHMLAKHPLIEVVTAIGAPQRLQADLEALGFSVTLRAFPDHYQFNDQDFVNARHAVVVTEKDAVKLPASVQGVWVYRTQMRIPETTLTNFWTQLEALL</sequence>
<dbReference type="GO" id="GO:0005524">
    <property type="term" value="F:ATP binding"/>
    <property type="evidence" value="ECO:0007669"/>
    <property type="project" value="UniProtKB-UniRule"/>
</dbReference>
<gene>
    <name evidence="13" type="primary">lpxK</name>
    <name evidence="14" type="ORF">IMCC3088_1236</name>
</gene>
<dbReference type="AlphaFoldDB" id="F3L1E0"/>
<dbReference type="PANTHER" id="PTHR42724">
    <property type="entry name" value="TETRAACYLDISACCHARIDE 4'-KINASE"/>
    <property type="match status" value="1"/>
</dbReference>
<evidence type="ECO:0000256" key="3">
    <source>
        <dbReference type="ARBA" id="ARBA00012071"/>
    </source>
</evidence>